<feature type="compositionally biased region" description="Basic residues" evidence="1">
    <location>
        <begin position="54"/>
        <end position="63"/>
    </location>
</feature>
<reference evidence="2" key="1">
    <citation type="submission" date="2020-02" db="EMBL/GenBank/DDBJ databases">
        <authorList>
            <person name="Meier V. D."/>
        </authorList>
    </citation>
    <scope>NUCLEOTIDE SEQUENCE</scope>
    <source>
        <strain evidence="2">AVDCRST_MAG36</strain>
    </source>
</reference>
<dbReference type="AlphaFoldDB" id="A0A6J4LJB9"/>
<accession>A0A6J4LJB9</accession>
<feature type="region of interest" description="Disordered" evidence="1">
    <location>
        <begin position="1"/>
        <end position="145"/>
    </location>
</feature>
<feature type="non-terminal residue" evidence="2">
    <location>
        <position position="1"/>
    </location>
</feature>
<name>A0A6J4LJB9_9ACTN</name>
<proteinExistence type="predicted"/>
<feature type="non-terminal residue" evidence="2">
    <location>
        <position position="145"/>
    </location>
</feature>
<gene>
    <name evidence="2" type="ORF">AVDCRST_MAG36-1084</name>
</gene>
<feature type="compositionally biased region" description="Basic residues" evidence="1">
    <location>
        <begin position="17"/>
        <end position="40"/>
    </location>
</feature>
<evidence type="ECO:0000256" key="1">
    <source>
        <dbReference type="SAM" id="MobiDB-lite"/>
    </source>
</evidence>
<protein>
    <submittedName>
        <fullName evidence="2">Uncharacterized protein</fullName>
    </submittedName>
</protein>
<organism evidence="2">
    <name type="scientific">uncultured Nocardioidaceae bacterium</name>
    <dbReference type="NCBI Taxonomy" id="253824"/>
    <lineage>
        <taxon>Bacteria</taxon>
        <taxon>Bacillati</taxon>
        <taxon>Actinomycetota</taxon>
        <taxon>Actinomycetes</taxon>
        <taxon>Propionibacteriales</taxon>
        <taxon>Nocardioidaceae</taxon>
        <taxon>environmental samples</taxon>
    </lineage>
</organism>
<evidence type="ECO:0000313" key="2">
    <source>
        <dbReference type="EMBL" id="CAA9334333.1"/>
    </source>
</evidence>
<sequence length="145" mass="15706">AAAHAVRTASCECSRRPGPHHHPGRYGRPRARCPARPRRGRQGERGLAVPDGRVHRRRPRAAHRAAGVPADRRVRRGDHLRAGGAAQPARRLRPRPADRRAVHRSGRPGDGGRPHQPAGAAGVPHRRRPGRLGPGRVHALRPPGG</sequence>
<dbReference type="EMBL" id="CADCUH010000066">
    <property type="protein sequence ID" value="CAA9334333.1"/>
    <property type="molecule type" value="Genomic_DNA"/>
</dbReference>